<feature type="region of interest" description="Disordered" evidence="9">
    <location>
        <begin position="89"/>
        <end position="113"/>
    </location>
</feature>
<keyword evidence="7" id="KW-0238">DNA-binding</keyword>
<reference evidence="11 12" key="2">
    <citation type="journal article" date="2009" name="PLoS ONE">
        <title>An integrated genetic and cytogenetic map of the cucumber genome.</title>
        <authorList>
            <person name="Ren Y."/>
            <person name="Zhang Z."/>
            <person name="Liu J."/>
            <person name="Staub J.E."/>
            <person name="Han Y."/>
            <person name="Cheng Z."/>
            <person name="Li X."/>
            <person name="Lu J."/>
            <person name="Miao H."/>
            <person name="Kang H."/>
            <person name="Xie B."/>
            <person name="Gu X."/>
            <person name="Wang X."/>
            <person name="Du Y."/>
            <person name="Jin W."/>
            <person name="Huang S."/>
        </authorList>
    </citation>
    <scope>NUCLEOTIDE SEQUENCE [LARGE SCALE GENOMIC DNA]</scope>
    <source>
        <strain evidence="12">cv. 9930</strain>
    </source>
</reference>
<dbReference type="InterPro" id="IPR027417">
    <property type="entry name" value="P-loop_NTPase"/>
</dbReference>
<evidence type="ECO:0000256" key="4">
    <source>
        <dbReference type="ARBA" id="ARBA00022801"/>
    </source>
</evidence>
<evidence type="ECO:0000256" key="2">
    <source>
        <dbReference type="ARBA" id="ARBA00022741"/>
    </source>
</evidence>
<evidence type="ECO:0000259" key="10">
    <source>
        <dbReference type="PROSITE" id="PS50162"/>
    </source>
</evidence>
<evidence type="ECO:0000256" key="3">
    <source>
        <dbReference type="ARBA" id="ARBA00022763"/>
    </source>
</evidence>
<feature type="domain" description="RecA family profile 1" evidence="10">
    <location>
        <begin position="220"/>
        <end position="373"/>
    </location>
</feature>
<protein>
    <recommendedName>
        <fullName evidence="10">RecA family profile 1 domain-containing protein</fullName>
    </recommendedName>
</protein>
<evidence type="ECO:0000256" key="7">
    <source>
        <dbReference type="ARBA" id="ARBA00023125"/>
    </source>
</evidence>
<evidence type="ECO:0000256" key="1">
    <source>
        <dbReference type="ARBA" id="ARBA00022723"/>
    </source>
</evidence>
<keyword evidence="4" id="KW-0378">Hydrolase</keyword>
<dbReference type="PROSITE" id="PS50162">
    <property type="entry name" value="RECA_2"/>
    <property type="match status" value="1"/>
</dbReference>
<dbReference type="Pfam" id="PF13481">
    <property type="entry name" value="AAA_25"/>
    <property type="match status" value="1"/>
</dbReference>
<reference evidence="11 12" key="3">
    <citation type="journal article" date="2010" name="BMC Genomics">
        <title>Transcriptome sequencing and comparative analysis of cucumber flowers with different sex types.</title>
        <authorList>
            <person name="Guo S."/>
            <person name="Zheng Y."/>
            <person name="Joung J.G."/>
            <person name="Liu S."/>
            <person name="Zhang Z."/>
            <person name="Crasta O.R."/>
            <person name="Sobral B.W."/>
            <person name="Xu Y."/>
            <person name="Huang S."/>
            <person name="Fei Z."/>
        </authorList>
    </citation>
    <scope>NUCLEOTIDE SEQUENCE [LARGE SCALE GENOMIC DNA]</scope>
    <source>
        <strain evidence="12">cv. 9930</strain>
    </source>
</reference>
<dbReference type="FunFam" id="3.40.50.300:FF:000050">
    <property type="entry name" value="DNA repair protein RadA"/>
    <property type="match status" value="1"/>
</dbReference>
<dbReference type="MEROPS" id="S16.A04"/>
<dbReference type="NCBIfam" id="TIGR00416">
    <property type="entry name" value="sms"/>
    <property type="match status" value="1"/>
</dbReference>
<dbReference type="KEGG" id="csv:101217616"/>
<dbReference type="OMA" id="CPECQAW"/>
<keyword evidence="2" id="KW-0547">Nucleotide-binding</keyword>
<dbReference type="EMBL" id="CM002924">
    <property type="protein sequence ID" value="KGN58017.1"/>
    <property type="molecule type" value="Genomic_DNA"/>
</dbReference>
<evidence type="ECO:0000313" key="11">
    <source>
        <dbReference type="EMBL" id="KGN58017.1"/>
    </source>
</evidence>
<dbReference type="InterPro" id="IPR003593">
    <property type="entry name" value="AAA+_ATPase"/>
</dbReference>
<dbReference type="STRING" id="3659.A0A0A0LBL7"/>
<dbReference type="GO" id="GO:0000725">
    <property type="term" value="P:recombinational repair"/>
    <property type="evidence" value="ECO:0000318"/>
    <property type="project" value="GO_Central"/>
</dbReference>
<evidence type="ECO:0000256" key="8">
    <source>
        <dbReference type="ARBA" id="ARBA00023204"/>
    </source>
</evidence>
<dbReference type="FunFam" id="3.30.230.10:FF:000053">
    <property type="entry name" value="DNA repair protein radA isogeny"/>
    <property type="match status" value="1"/>
</dbReference>
<keyword evidence="8" id="KW-0234">DNA repair</keyword>
<keyword evidence="6" id="KW-0346">Stress response</keyword>
<dbReference type="PANTHER" id="PTHR32472">
    <property type="entry name" value="DNA REPAIR PROTEIN RADA"/>
    <property type="match status" value="1"/>
</dbReference>
<evidence type="ECO:0000256" key="5">
    <source>
        <dbReference type="ARBA" id="ARBA00022840"/>
    </source>
</evidence>
<dbReference type="InterPro" id="IPR020568">
    <property type="entry name" value="Ribosomal_Su5_D2-typ_SF"/>
</dbReference>
<dbReference type="GO" id="GO:0005524">
    <property type="term" value="F:ATP binding"/>
    <property type="evidence" value="ECO:0007669"/>
    <property type="project" value="UniProtKB-KW"/>
</dbReference>
<dbReference type="GO" id="GO:0140664">
    <property type="term" value="F:ATP-dependent DNA damage sensor activity"/>
    <property type="evidence" value="ECO:0007669"/>
    <property type="project" value="InterPro"/>
</dbReference>
<dbReference type="Pfam" id="PF13541">
    <property type="entry name" value="ChlI"/>
    <property type="match status" value="1"/>
</dbReference>
<dbReference type="InterPro" id="IPR014721">
    <property type="entry name" value="Ribsml_uS5_D2-typ_fold_subgr"/>
</dbReference>
<dbReference type="GO" id="GO:0003684">
    <property type="term" value="F:damaged DNA binding"/>
    <property type="evidence" value="ECO:0007669"/>
    <property type="project" value="InterPro"/>
</dbReference>
<reference evidence="11 12" key="4">
    <citation type="journal article" date="2011" name="BMC Genomics">
        <title>RNA-Seq improves annotation of protein-coding genes in the cucumber genome.</title>
        <authorList>
            <person name="Li Z."/>
            <person name="Zhang Z."/>
            <person name="Yan P."/>
            <person name="Huang S."/>
            <person name="Fei Z."/>
            <person name="Lin K."/>
        </authorList>
    </citation>
    <scope>NUCLEOTIDE SEQUENCE [LARGE SCALE GENOMIC DNA]</scope>
    <source>
        <strain evidence="12">cv. 9930</strain>
    </source>
</reference>
<dbReference type="Gene3D" id="3.40.50.300">
    <property type="entry name" value="P-loop containing nucleotide triphosphate hydrolases"/>
    <property type="match status" value="1"/>
</dbReference>
<name>A0A0A0LBL7_CUCSA</name>
<dbReference type="AlphaFoldDB" id="A0A0A0LBL7"/>
<evidence type="ECO:0000256" key="9">
    <source>
        <dbReference type="SAM" id="MobiDB-lite"/>
    </source>
</evidence>
<keyword evidence="5" id="KW-0067">ATP-binding</keyword>
<dbReference type="eggNOG" id="ENOG502QQ01">
    <property type="taxonomic scope" value="Eukaryota"/>
</dbReference>
<organism evidence="11 12">
    <name type="scientific">Cucumis sativus</name>
    <name type="common">Cucumber</name>
    <dbReference type="NCBI Taxonomy" id="3659"/>
    <lineage>
        <taxon>Eukaryota</taxon>
        <taxon>Viridiplantae</taxon>
        <taxon>Streptophyta</taxon>
        <taxon>Embryophyta</taxon>
        <taxon>Tracheophyta</taxon>
        <taxon>Spermatophyta</taxon>
        <taxon>Magnoliopsida</taxon>
        <taxon>eudicotyledons</taxon>
        <taxon>Gunneridae</taxon>
        <taxon>Pentapetalae</taxon>
        <taxon>rosids</taxon>
        <taxon>fabids</taxon>
        <taxon>Cucurbitales</taxon>
        <taxon>Cucurbitaceae</taxon>
        <taxon>Benincaseae</taxon>
        <taxon>Cucumis</taxon>
    </lineage>
</organism>
<reference evidence="11 12" key="1">
    <citation type="journal article" date="2009" name="Nat. Genet.">
        <title>The genome of the cucumber, Cucumis sativus L.</title>
        <authorList>
            <person name="Huang S."/>
            <person name="Li R."/>
            <person name="Zhang Z."/>
            <person name="Li L."/>
            <person name="Gu X."/>
            <person name="Fan W."/>
            <person name="Lucas W.J."/>
            <person name="Wang X."/>
            <person name="Xie B."/>
            <person name="Ni P."/>
            <person name="Ren Y."/>
            <person name="Zhu H."/>
            <person name="Li J."/>
            <person name="Lin K."/>
            <person name="Jin W."/>
            <person name="Fei Z."/>
            <person name="Li G."/>
            <person name="Staub J."/>
            <person name="Kilian A."/>
            <person name="van der Vossen E.A."/>
            <person name="Wu Y."/>
            <person name="Guo J."/>
            <person name="He J."/>
            <person name="Jia Z."/>
            <person name="Ren Y."/>
            <person name="Tian G."/>
            <person name="Lu Y."/>
            <person name="Ruan J."/>
            <person name="Qian W."/>
            <person name="Wang M."/>
            <person name="Huang Q."/>
            <person name="Li B."/>
            <person name="Xuan Z."/>
            <person name="Cao J."/>
            <person name="Asan"/>
            <person name="Wu Z."/>
            <person name="Zhang J."/>
            <person name="Cai Q."/>
            <person name="Bai Y."/>
            <person name="Zhao B."/>
            <person name="Han Y."/>
            <person name="Li Y."/>
            <person name="Li X."/>
            <person name="Wang S."/>
            <person name="Shi Q."/>
            <person name="Liu S."/>
            <person name="Cho W.K."/>
            <person name="Kim J.Y."/>
            <person name="Xu Y."/>
            <person name="Heller-Uszynska K."/>
            <person name="Miao H."/>
            <person name="Cheng Z."/>
            <person name="Zhang S."/>
            <person name="Wu J."/>
            <person name="Yang Y."/>
            <person name="Kang H."/>
            <person name="Li M."/>
            <person name="Liang H."/>
            <person name="Ren X."/>
            <person name="Shi Z."/>
            <person name="Wen M."/>
            <person name="Jian M."/>
            <person name="Yang H."/>
            <person name="Zhang G."/>
            <person name="Yang Z."/>
            <person name="Chen R."/>
            <person name="Liu S."/>
            <person name="Li J."/>
            <person name="Ma L."/>
            <person name="Liu H."/>
            <person name="Zhou Y."/>
            <person name="Zhao J."/>
            <person name="Fang X."/>
            <person name="Li G."/>
            <person name="Fang L."/>
            <person name="Li Y."/>
            <person name="Liu D."/>
            <person name="Zheng H."/>
            <person name="Zhang Y."/>
            <person name="Qin N."/>
            <person name="Li Z."/>
            <person name="Yang G."/>
            <person name="Yang S."/>
            <person name="Bolund L."/>
            <person name="Kristiansen K."/>
            <person name="Zheng H."/>
            <person name="Li S."/>
            <person name="Zhang X."/>
            <person name="Yang H."/>
            <person name="Wang J."/>
            <person name="Sun R."/>
            <person name="Zhang B."/>
            <person name="Jiang S."/>
            <person name="Wang J."/>
            <person name="Du Y."/>
            <person name="Li S."/>
        </authorList>
    </citation>
    <scope>NUCLEOTIDE SEQUENCE [LARGE SCALE GENOMIC DNA]</scope>
    <source>
        <strain evidence="12">cv. 9930</strain>
    </source>
</reference>
<dbReference type="SMART" id="SM00382">
    <property type="entry name" value="AAA"/>
    <property type="match status" value="1"/>
</dbReference>
<evidence type="ECO:0000256" key="6">
    <source>
        <dbReference type="ARBA" id="ARBA00023016"/>
    </source>
</evidence>
<dbReference type="PRINTS" id="PR01874">
    <property type="entry name" value="DNAREPAIRADA"/>
</dbReference>
<dbReference type="SUPFAM" id="SSF52540">
    <property type="entry name" value="P-loop containing nucleoside triphosphate hydrolases"/>
    <property type="match status" value="1"/>
</dbReference>
<dbReference type="Gramene" id="KGN58017">
    <property type="protein sequence ID" value="KGN58017"/>
    <property type="gene ID" value="Csa_3G434980"/>
</dbReference>
<dbReference type="GO" id="GO:0046872">
    <property type="term" value="F:metal ion binding"/>
    <property type="evidence" value="ECO:0007669"/>
    <property type="project" value="UniProtKB-KW"/>
</dbReference>
<gene>
    <name evidence="11" type="ORF">Csa_3G434980</name>
</gene>
<dbReference type="Gene3D" id="3.30.230.10">
    <property type="match status" value="1"/>
</dbReference>
<dbReference type="Proteomes" id="UP000029981">
    <property type="component" value="Chromosome 3"/>
</dbReference>
<dbReference type="CDD" id="cd01121">
    <property type="entry name" value="RadA_SMS_N"/>
    <property type="match status" value="1"/>
</dbReference>
<dbReference type="SUPFAM" id="SSF54211">
    <property type="entry name" value="Ribosomal protein S5 domain 2-like"/>
    <property type="match status" value="1"/>
</dbReference>
<accession>A0A0A0LBL7</accession>
<keyword evidence="1" id="KW-0479">Metal-binding</keyword>
<sequence length="630" mass="68185">MHLLDMNSLRTILYSRKHFLISSTFSSYTTSPISCRFYLAPNSSLFHYAHLSTHAPNADPLAGSGPEHEKGRNVWSIYGSVSSKLATQRVGSSIDGKDPEPSIGVQNGDGSEDLLNKKTSESVRKVGLEDRLTCKPNSGKVVGLKKKNKVSWVCSNCGHSEGQWWGTCQSCHMVGTMKQFSVGNDSGGERRTWLPKEVTNVNPLRLTDVNRGINTQDWRLPLPGPFGNEVARVLGGGLVPGSLVLIGGDPGVGKSTLLLQIAAILAEGCGEGGSKSVVYVSGEESVEQIGNRADRLKIQTENLFLYSSTDVEDIFEKIQPLSPRALIIDSIQTVYLQEVAGSAGGISQVKECTSAFLRFAKITGIPIFLIGHVNKSGEVAGPRLLEHIVDVVLYVEGEKCSLHRLLRPVKNRFGSTDELGVFEMLPSGLEVVSNPSEMFRRDHNGNFNSEHLTGLAVAVVMDGTQTFLLEIQALCSSSRSFDTHVNGIQNRRADMIISVLMKQVGLKLQTSTIFINVVSGVTLTETAGDLAIAMAICSSFLESHIPNDIAFIGEIGLSGELRMVGRMEKRINTVAKLGFKRCVVPKSAVNCLGVVGLGEMKLIGCTNLKDVINNVFMVRDEVTTPSMGSF</sequence>
<dbReference type="PANTHER" id="PTHR32472:SF10">
    <property type="entry name" value="DNA REPAIR PROTEIN RADA-LIKE PROTEIN"/>
    <property type="match status" value="1"/>
</dbReference>
<dbReference type="OrthoDB" id="41505at2759"/>
<keyword evidence="3" id="KW-0227">DNA damage</keyword>
<dbReference type="InterPro" id="IPR020588">
    <property type="entry name" value="RecA_ATP-bd"/>
</dbReference>
<evidence type="ECO:0000313" key="12">
    <source>
        <dbReference type="Proteomes" id="UP000029981"/>
    </source>
</evidence>
<dbReference type="InterPro" id="IPR004504">
    <property type="entry name" value="DNA_repair_RadA"/>
</dbReference>
<dbReference type="GO" id="GO:0016787">
    <property type="term" value="F:hydrolase activity"/>
    <property type="evidence" value="ECO:0007669"/>
    <property type="project" value="UniProtKB-KW"/>
</dbReference>
<proteinExistence type="predicted"/>
<keyword evidence="12" id="KW-1185">Reference proteome</keyword>